<evidence type="ECO:0000256" key="4">
    <source>
        <dbReference type="ARBA" id="ARBA00023004"/>
    </source>
</evidence>
<feature type="transmembrane region" description="Helical" evidence="6">
    <location>
        <begin position="104"/>
        <end position="123"/>
    </location>
</feature>
<dbReference type="GO" id="GO:0010436">
    <property type="term" value="F:carotenoid dioxygenase activity"/>
    <property type="evidence" value="ECO:0007669"/>
    <property type="project" value="TreeGrafter"/>
</dbReference>
<protein>
    <submittedName>
        <fullName evidence="7">Uncharacterized protein</fullName>
    </submittedName>
</protein>
<gene>
    <name evidence="7" type="ORF">EGYM00392_LOCUS13726</name>
</gene>
<dbReference type="Pfam" id="PF03055">
    <property type="entry name" value="RPE65"/>
    <property type="match status" value="1"/>
</dbReference>
<feature type="binding site" evidence="5">
    <location>
        <position position="409"/>
    </location>
    <ligand>
        <name>Fe cation</name>
        <dbReference type="ChEBI" id="CHEBI:24875"/>
        <note>catalytic</note>
    </ligand>
</feature>
<reference evidence="7" key="1">
    <citation type="submission" date="2021-01" db="EMBL/GenBank/DDBJ databases">
        <authorList>
            <person name="Corre E."/>
            <person name="Pelletier E."/>
            <person name="Niang G."/>
            <person name="Scheremetjew M."/>
            <person name="Finn R."/>
            <person name="Kale V."/>
            <person name="Holt S."/>
            <person name="Cochrane G."/>
            <person name="Meng A."/>
            <person name="Brown T."/>
            <person name="Cohen L."/>
        </authorList>
    </citation>
    <scope>NUCLEOTIDE SEQUENCE</scope>
    <source>
        <strain evidence="7">NIES-381</strain>
    </source>
</reference>
<evidence type="ECO:0000256" key="3">
    <source>
        <dbReference type="ARBA" id="ARBA00023002"/>
    </source>
</evidence>
<dbReference type="EMBL" id="HBGA01037647">
    <property type="protein sequence ID" value="CAD9002642.1"/>
    <property type="molecule type" value="Transcribed_RNA"/>
</dbReference>
<organism evidence="7">
    <name type="scientific">Eutreptiella gymnastica</name>
    <dbReference type="NCBI Taxonomy" id="73025"/>
    <lineage>
        <taxon>Eukaryota</taxon>
        <taxon>Discoba</taxon>
        <taxon>Euglenozoa</taxon>
        <taxon>Euglenida</taxon>
        <taxon>Spirocuta</taxon>
        <taxon>Euglenophyceae</taxon>
        <taxon>Eutreptiales</taxon>
        <taxon>Eutreptiaceae</taxon>
        <taxon>Eutreptiella</taxon>
    </lineage>
</organism>
<evidence type="ECO:0000313" key="7">
    <source>
        <dbReference type="EMBL" id="CAD9002642.1"/>
    </source>
</evidence>
<dbReference type="PANTHER" id="PTHR10543">
    <property type="entry name" value="BETA-CAROTENE DIOXYGENASE"/>
    <property type="match status" value="1"/>
</dbReference>
<dbReference type="GO" id="GO:0046872">
    <property type="term" value="F:metal ion binding"/>
    <property type="evidence" value="ECO:0007669"/>
    <property type="project" value="UniProtKB-KW"/>
</dbReference>
<keyword evidence="3" id="KW-0560">Oxidoreductase</keyword>
<evidence type="ECO:0000256" key="1">
    <source>
        <dbReference type="ARBA" id="ARBA00006787"/>
    </source>
</evidence>
<name>A0A7S1I6V5_9EUGL</name>
<keyword evidence="6" id="KW-0472">Membrane</keyword>
<feature type="transmembrane region" description="Helical" evidence="6">
    <location>
        <begin position="12"/>
        <end position="35"/>
    </location>
</feature>
<comment type="cofactor">
    <cofactor evidence="5">
        <name>Fe(2+)</name>
        <dbReference type="ChEBI" id="CHEBI:29033"/>
    </cofactor>
    <text evidence="5">Binds 1 Fe(2+) ion per subunit.</text>
</comment>
<dbReference type="PANTHER" id="PTHR10543:SF89">
    <property type="entry name" value="CAROTENOID 9,10(9',10')-CLEAVAGE DIOXYGENASE 1"/>
    <property type="match status" value="1"/>
</dbReference>
<evidence type="ECO:0000256" key="5">
    <source>
        <dbReference type="PIRSR" id="PIRSR604294-1"/>
    </source>
</evidence>
<proteinExistence type="inferred from homology"/>
<dbReference type="InterPro" id="IPR004294">
    <property type="entry name" value="Carotenoid_Oase"/>
</dbReference>
<feature type="binding site" evidence="5">
    <location>
        <position position="481"/>
    </location>
    <ligand>
        <name>Fe cation</name>
        <dbReference type="ChEBI" id="CHEBI:24875"/>
        <note>catalytic</note>
    </ligand>
</feature>
<comment type="similarity">
    <text evidence="1">Belongs to the carotenoid oxygenase family.</text>
</comment>
<dbReference type="GO" id="GO:0016121">
    <property type="term" value="P:carotene catabolic process"/>
    <property type="evidence" value="ECO:0007669"/>
    <property type="project" value="TreeGrafter"/>
</dbReference>
<keyword evidence="6" id="KW-0812">Transmembrane</keyword>
<dbReference type="AlphaFoldDB" id="A0A7S1I6V5"/>
<evidence type="ECO:0000256" key="6">
    <source>
        <dbReference type="SAM" id="Phobius"/>
    </source>
</evidence>
<evidence type="ECO:0000256" key="2">
    <source>
        <dbReference type="ARBA" id="ARBA00022723"/>
    </source>
</evidence>
<feature type="binding site" evidence="5">
    <location>
        <position position="671"/>
    </location>
    <ligand>
        <name>Fe cation</name>
        <dbReference type="ChEBI" id="CHEBI:24875"/>
        <note>catalytic</note>
    </ligand>
</feature>
<accession>A0A7S1I6V5</accession>
<sequence>MYDCRDVSSSKGSIPMMLVAVTCGVAAFVASSLWLSGTNDTKSSFLVATTTTSTGVQTRSLVHRHARQTVLGSHVEARAEQVESPASTHAPRSSLRLTQIEKGIPSFVAGIYAVAIGTLAYALTSVFRNKASTGAETAQMLHAINVHDQWPMATVAAKSEVEGAAKSEAADAEAFLKMFSTYRSGYDSVNSDVQTEGWLEVTQGQIPKELTGTLLRNGPALYERQGKRREYLDGDGMISQMAMKDGKIFFRSKFVGTDSFKREEEAGKFVDLSIFTAEDPRPELYGGPVWLYRLRDDIFNGPPSPKSNGAYNALHWAGKTVAIDWGRPWALKSDTLEVDGSGSVDAISNTKFTAHFRIMEEPNGNKTIVFFNPHTDWAEYKSTISFYEFDSKGVQLSSKQVEFEATYFHDLIVTENYYVLFDCPVKMDMKKTFLGYPMGQVSLSDTISEDPAKLPLFRLYPRRGDGEPILINSPDFCYAFHHINGFDDGKRLVFDTCTWDRFELYFTDIVKPDGKVYYPKTKQSRFIIDLEKKTCERKIIHETPCEYPTVGPKSTGKFYKYSYMCTSAHKRGEVNGPLQNLTKVSFDDASVDCGSCTMESWYPGDNKFAQEPIFHPRPGATAEDDGWVLALVHDGTPGNKGTELVILDGQKISEGPIATVRLPHYVPIGVHGSFTDEFLGPATA</sequence>
<keyword evidence="4 5" id="KW-0408">Iron</keyword>
<keyword evidence="6" id="KW-1133">Transmembrane helix</keyword>
<keyword evidence="2 5" id="KW-0479">Metal-binding</keyword>
<feature type="binding site" evidence="5">
    <location>
        <position position="355"/>
    </location>
    <ligand>
        <name>Fe cation</name>
        <dbReference type="ChEBI" id="CHEBI:24875"/>
        <note>catalytic</note>
    </ligand>
</feature>